<dbReference type="KEGG" id="moz:MoryE10_11710"/>
<dbReference type="CDD" id="cd16013">
    <property type="entry name" value="AcpA"/>
    <property type="match status" value="1"/>
</dbReference>
<feature type="signal peptide" evidence="2">
    <location>
        <begin position="1"/>
        <end position="21"/>
    </location>
</feature>
<dbReference type="PANTHER" id="PTHR31956">
    <property type="entry name" value="NON-SPECIFIC PHOSPHOLIPASE C4-RELATED"/>
    <property type="match status" value="1"/>
</dbReference>
<keyword evidence="4" id="KW-1185">Reference proteome</keyword>
<dbReference type="InterPro" id="IPR007312">
    <property type="entry name" value="Phosphoesterase"/>
</dbReference>
<proteinExistence type="predicted"/>
<dbReference type="GO" id="GO:0042578">
    <property type="term" value="F:phosphoric ester hydrolase activity"/>
    <property type="evidence" value="ECO:0007669"/>
    <property type="project" value="UniProtKB-ARBA"/>
</dbReference>
<gene>
    <name evidence="3" type="ORF">MoryE10_11710</name>
</gene>
<protein>
    <submittedName>
        <fullName evidence="3">Acid phosphatase</fullName>
    </submittedName>
</protein>
<dbReference type="RefSeq" id="WP_221048510.1">
    <property type="nucleotide sequence ID" value="NZ_AP019782.1"/>
</dbReference>
<sequence>MKNKLALLSCVAALAAQPSAAAPAQPEGLERIRHIVVIVLENHSFDSLYGRFPGANGLAQAGPDTSMQGDLDGRLYETLPEVKGDGGKPDLRFPGDLPNEPFDIGAFASASQKIPNLTHRFYLHQEQIDGGRMDHYAALSEVGGLVMGHYDAGLSPMGAFARQYTVADNFFQAAFGGSFLNHQWLVCACTPRYEGAPAELKTQLDANGKAVKERALTPDGYAVNTLQPFAAPFDAKAADPALRLPPQLQPTIGDRLSAKNVSWAWYSGGWNDAVAGHPDPSFQFHHQPFAYYKNYGPGSKGRAEHLKDATDFLRGVERGSLPAVAFYKPIGSLNEHPGYADLLSGERHVADVIEKIQDSPLWGNTAIIVTYDEYGGFWDHVPPPEGDRWGPGTRVPTLIISPYARHGHVDHTLYDATSILKFIETRFGLQPLGPRDEKAGDLLNAFDFRP</sequence>
<dbReference type="GO" id="GO:0009395">
    <property type="term" value="P:phospholipid catabolic process"/>
    <property type="evidence" value="ECO:0007669"/>
    <property type="project" value="TreeGrafter"/>
</dbReference>
<evidence type="ECO:0000313" key="4">
    <source>
        <dbReference type="Proteomes" id="UP000824988"/>
    </source>
</evidence>
<keyword evidence="1" id="KW-0378">Hydrolase</keyword>
<dbReference type="Proteomes" id="UP000824988">
    <property type="component" value="Chromosome"/>
</dbReference>
<keyword evidence="2" id="KW-0732">Signal</keyword>
<evidence type="ECO:0000313" key="3">
    <source>
        <dbReference type="EMBL" id="BBL70565.1"/>
    </source>
</evidence>
<evidence type="ECO:0000256" key="1">
    <source>
        <dbReference type="ARBA" id="ARBA00022801"/>
    </source>
</evidence>
<name>A0A8D4VMI1_9GAMM</name>
<dbReference type="EMBL" id="AP019782">
    <property type="protein sequence ID" value="BBL70565.1"/>
    <property type="molecule type" value="Genomic_DNA"/>
</dbReference>
<organism evidence="3 4">
    <name type="scientific">Methylogaea oryzae</name>
    <dbReference type="NCBI Taxonomy" id="1295382"/>
    <lineage>
        <taxon>Bacteria</taxon>
        <taxon>Pseudomonadati</taxon>
        <taxon>Pseudomonadota</taxon>
        <taxon>Gammaproteobacteria</taxon>
        <taxon>Methylococcales</taxon>
        <taxon>Methylococcaceae</taxon>
        <taxon>Methylogaea</taxon>
    </lineage>
</organism>
<dbReference type="Pfam" id="PF04185">
    <property type="entry name" value="Phosphoesterase"/>
    <property type="match status" value="1"/>
</dbReference>
<evidence type="ECO:0000256" key="2">
    <source>
        <dbReference type="SAM" id="SignalP"/>
    </source>
</evidence>
<reference evidence="3" key="1">
    <citation type="submission" date="2019-06" db="EMBL/GenBank/DDBJ databases">
        <title>Complete genome sequence of Methylogaea oryzae strain JCM16910.</title>
        <authorList>
            <person name="Asakawa S."/>
        </authorList>
    </citation>
    <scope>NUCLEOTIDE SEQUENCE</scope>
    <source>
        <strain evidence="3">E10</strain>
    </source>
</reference>
<dbReference type="PANTHER" id="PTHR31956:SF1">
    <property type="entry name" value="NON-SPECIFIC PHOSPHOLIPASE C1"/>
    <property type="match status" value="1"/>
</dbReference>
<feature type="chain" id="PRO_5034360951" evidence="2">
    <location>
        <begin position="22"/>
        <end position="450"/>
    </location>
</feature>
<accession>A0A8D4VMI1</accession>
<dbReference type="AlphaFoldDB" id="A0A8D4VMI1"/>